<dbReference type="InterPro" id="IPR036964">
    <property type="entry name" value="RASGEF_cat_dom_sf"/>
</dbReference>
<reference evidence="2" key="1">
    <citation type="submission" date="2021-07" db="EMBL/GenBank/DDBJ databases">
        <authorList>
            <person name="Branca A.L. A."/>
        </authorList>
    </citation>
    <scope>NUCLEOTIDE SEQUENCE</scope>
</reference>
<proteinExistence type="predicted"/>
<dbReference type="Pfam" id="PF00617">
    <property type="entry name" value="RasGEF"/>
    <property type="match status" value="1"/>
</dbReference>
<name>A0A9W4ICY8_9EURO</name>
<dbReference type="Gene3D" id="1.10.840.10">
    <property type="entry name" value="Ras guanine-nucleotide exchange factors catalytic domain"/>
    <property type="match status" value="1"/>
</dbReference>
<sequence length="452" mass="51983">MMALDSGHSPLFQTSLEIPAFFVSYRWWEDEATTVFWAFDIQEISRVIRFGLFRDENFPRTSLRARNTDTIDAFLIALSVPHEYQLLDSLSHMQRVEEILRRSSIPPFEAIPWSWFPQSQASDAREIATAIETESHFHFRQIDFEEFVRAALGYNALFVDWFLQQHTALYLILLNHLQAHPEDVPLYTEVEKHLRSRSPFAHRALLHSLMAVKPGGSRDIPRPNATGFQFIAGPIQDLFKDQPGRLSDMLKMLSVLAVRFRRQYAHAAAMDWKPPFDTSLAFLEDCLTYSSPMDLALNMKGLDEHQFAEITRQALVTDDAAVRQLFVNWQTLNISVWECCCALPDLIPYLQDCVQHLLATRNYHSLMAMISGLRNYAISTMRTDVGNSNALILEALIPPEIISLMNPAENYSAYRQHYKKYPGVPFLIPHIRDFKQNGDTGLEPVCKFLQAE</sequence>
<dbReference type="AlphaFoldDB" id="A0A9W4ICY8"/>
<protein>
    <recommendedName>
        <fullName evidence="1">Ras-GEF domain-containing protein</fullName>
    </recommendedName>
</protein>
<dbReference type="SUPFAM" id="SSF48366">
    <property type="entry name" value="Ras GEF"/>
    <property type="match status" value="1"/>
</dbReference>
<dbReference type="EMBL" id="CAJVPA010000044">
    <property type="protein sequence ID" value="CAG8263159.1"/>
    <property type="molecule type" value="Genomic_DNA"/>
</dbReference>
<dbReference type="OrthoDB" id="4312812at2759"/>
<accession>A0A9W4ICY8</accession>
<feature type="domain" description="Ras-GEF" evidence="1">
    <location>
        <begin position="349"/>
        <end position="434"/>
    </location>
</feature>
<dbReference type="GO" id="GO:0007264">
    <property type="term" value="P:small GTPase-mediated signal transduction"/>
    <property type="evidence" value="ECO:0007669"/>
    <property type="project" value="InterPro"/>
</dbReference>
<dbReference type="GO" id="GO:0005085">
    <property type="term" value="F:guanyl-nucleotide exchange factor activity"/>
    <property type="evidence" value="ECO:0007669"/>
    <property type="project" value="InterPro"/>
</dbReference>
<gene>
    <name evidence="2" type="ORF">PSALAMII_LOCUS1050</name>
</gene>
<evidence type="ECO:0000259" key="1">
    <source>
        <dbReference type="Pfam" id="PF00617"/>
    </source>
</evidence>
<evidence type="ECO:0000313" key="2">
    <source>
        <dbReference type="EMBL" id="CAG8263159.1"/>
    </source>
</evidence>
<organism evidence="2 3">
    <name type="scientific">Penicillium salamii</name>
    <dbReference type="NCBI Taxonomy" id="1612424"/>
    <lineage>
        <taxon>Eukaryota</taxon>
        <taxon>Fungi</taxon>
        <taxon>Dikarya</taxon>
        <taxon>Ascomycota</taxon>
        <taxon>Pezizomycotina</taxon>
        <taxon>Eurotiomycetes</taxon>
        <taxon>Eurotiomycetidae</taxon>
        <taxon>Eurotiales</taxon>
        <taxon>Aspergillaceae</taxon>
        <taxon>Penicillium</taxon>
    </lineage>
</organism>
<dbReference type="Proteomes" id="UP001152646">
    <property type="component" value="Unassembled WGS sequence"/>
</dbReference>
<evidence type="ECO:0000313" key="3">
    <source>
        <dbReference type="Proteomes" id="UP001152646"/>
    </source>
</evidence>
<dbReference type="InterPro" id="IPR023578">
    <property type="entry name" value="Ras_GEF_dom_sf"/>
</dbReference>
<comment type="caution">
    <text evidence="2">The sequence shown here is derived from an EMBL/GenBank/DDBJ whole genome shotgun (WGS) entry which is preliminary data.</text>
</comment>
<dbReference type="InterPro" id="IPR001895">
    <property type="entry name" value="RASGEF_cat_dom"/>
</dbReference>